<evidence type="ECO:0000256" key="1">
    <source>
        <dbReference type="ARBA" id="ARBA00004123"/>
    </source>
</evidence>
<keyword evidence="4 11" id="KW-0863">Zinc-finger</keyword>
<dbReference type="WormBase" id="CBG01229">
    <property type="protein sequence ID" value="CBP43048"/>
    <property type="gene ID" value="WBGene00024494"/>
    <property type="gene designation" value="Cbr-nhr-228"/>
</dbReference>
<evidence type="ECO:0000256" key="3">
    <source>
        <dbReference type="ARBA" id="ARBA00022723"/>
    </source>
</evidence>
<evidence type="ECO:0000256" key="5">
    <source>
        <dbReference type="ARBA" id="ARBA00022833"/>
    </source>
</evidence>
<keyword evidence="10 11" id="KW-0539">Nucleus</keyword>
<evidence type="ECO:0000256" key="11">
    <source>
        <dbReference type="RuleBase" id="RU004334"/>
    </source>
</evidence>
<dbReference type="HOGENOM" id="CLU_007368_7_1_1"/>
<name>A8WPW4_CAEBR</name>
<dbReference type="PROSITE" id="PS51843">
    <property type="entry name" value="NR_LBD"/>
    <property type="match status" value="1"/>
</dbReference>
<reference evidence="14 15" key="1">
    <citation type="journal article" date="2003" name="PLoS Biol.">
        <title>The genome sequence of Caenorhabditis briggsae: a platform for comparative genomics.</title>
        <authorList>
            <person name="Stein L.D."/>
            <person name="Bao Z."/>
            <person name="Blasiar D."/>
            <person name="Blumenthal T."/>
            <person name="Brent M.R."/>
            <person name="Chen N."/>
            <person name="Chinwalla A."/>
            <person name="Clarke L."/>
            <person name="Clee C."/>
            <person name="Coghlan A."/>
            <person name="Coulson A."/>
            <person name="D'Eustachio P."/>
            <person name="Fitch D.H."/>
            <person name="Fulton L.A."/>
            <person name="Fulton R.E."/>
            <person name="Griffiths-Jones S."/>
            <person name="Harris T.W."/>
            <person name="Hillier L.W."/>
            <person name="Kamath R."/>
            <person name="Kuwabara P.E."/>
            <person name="Mardis E.R."/>
            <person name="Marra M.A."/>
            <person name="Miner T.L."/>
            <person name="Minx P."/>
            <person name="Mullikin J.C."/>
            <person name="Plumb R.W."/>
            <person name="Rogers J."/>
            <person name="Schein J.E."/>
            <person name="Sohrmann M."/>
            <person name="Spieth J."/>
            <person name="Stajich J.E."/>
            <person name="Wei C."/>
            <person name="Willey D."/>
            <person name="Wilson R.K."/>
            <person name="Durbin R."/>
            <person name="Waterston R.H."/>
        </authorList>
    </citation>
    <scope>NUCLEOTIDE SEQUENCE [LARGE SCALE GENOMIC DNA]</scope>
    <source>
        <strain evidence="14 15">AF16</strain>
    </source>
</reference>
<dbReference type="SMART" id="SM00430">
    <property type="entry name" value="HOLI"/>
    <property type="match status" value="1"/>
</dbReference>
<evidence type="ECO:0000313" key="14">
    <source>
        <dbReference type="EMBL" id="CAP22522.2"/>
    </source>
</evidence>
<reference evidence="14 15" key="2">
    <citation type="journal article" date="2011" name="PLoS Genet.">
        <title>Caenorhabditis briggsae recombinant inbred line genotypes reveal inter-strain incompatibility and the evolution of recombination.</title>
        <authorList>
            <person name="Ross J.A."/>
            <person name="Koboldt D.C."/>
            <person name="Staisch J.E."/>
            <person name="Chamberlin H.M."/>
            <person name="Gupta B.P."/>
            <person name="Miller R.D."/>
            <person name="Baird S.E."/>
            <person name="Haag E.S."/>
        </authorList>
    </citation>
    <scope>NUCLEOTIDE SEQUENCE [LARGE SCALE GENOMIC DNA]</scope>
    <source>
        <strain evidence="14 15">AF16</strain>
    </source>
</reference>
<dbReference type="CDD" id="cd06960">
    <property type="entry name" value="NR_DBD_HNF4A"/>
    <property type="match status" value="1"/>
</dbReference>
<dbReference type="SMART" id="SM00399">
    <property type="entry name" value="ZnF_C4"/>
    <property type="match status" value="1"/>
</dbReference>
<dbReference type="PROSITE" id="PS00031">
    <property type="entry name" value="NUCLEAR_REC_DBD_1"/>
    <property type="match status" value="1"/>
</dbReference>
<dbReference type="PROSITE" id="PS51030">
    <property type="entry name" value="NUCLEAR_REC_DBD_2"/>
    <property type="match status" value="1"/>
</dbReference>
<evidence type="ECO:0000256" key="10">
    <source>
        <dbReference type="ARBA" id="ARBA00023242"/>
    </source>
</evidence>
<dbReference type="Gene3D" id="3.30.50.10">
    <property type="entry name" value="Erythroid Transcription Factor GATA-1, subunit A"/>
    <property type="match status" value="1"/>
</dbReference>
<gene>
    <name evidence="16" type="primary">nhr-228</name>
    <name evidence="14" type="synonym">Cbr-nhr-228</name>
    <name evidence="16" type="ORF">CBG01229</name>
    <name evidence="14" type="ORF">CBG_01229</name>
</gene>
<evidence type="ECO:0000259" key="13">
    <source>
        <dbReference type="PROSITE" id="PS51843"/>
    </source>
</evidence>
<keyword evidence="5 11" id="KW-0862">Zinc</keyword>
<dbReference type="InterPro" id="IPR051152">
    <property type="entry name" value="C.elegans_Orphan_NR"/>
</dbReference>
<dbReference type="eggNOG" id="KOG3575">
    <property type="taxonomic scope" value="Eukaryota"/>
</dbReference>
<dbReference type="Pfam" id="PF00104">
    <property type="entry name" value="Hormone_recep"/>
    <property type="match status" value="1"/>
</dbReference>
<dbReference type="InterPro" id="IPR035500">
    <property type="entry name" value="NHR-like_dom_sf"/>
</dbReference>
<dbReference type="SUPFAM" id="SSF48508">
    <property type="entry name" value="Nuclear receptor ligand-binding domain"/>
    <property type="match status" value="1"/>
</dbReference>
<dbReference type="EMBL" id="HE601256">
    <property type="protein sequence ID" value="CAP22522.2"/>
    <property type="molecule type" value="Genomic_DNA"/>
</dbReference>
<dbReference type="PANTHER" id="PTHR45680">
    <property type="entry name" value="NUCLEAR HORMONE RECEPTOR FAMILY"/>
    <property type="match status" value="1"/>
</dbReference>
<comment type="subcellular location">
    <subcellularLocation>
        <location evidence="1 11">Nucleus</location>
    </subcellularLocation>
</comment>
<dbReference type="STRING" id="6238.A8WPW4"/>
<dbReference type="GO" id="GO:0003700">
    <property type="term" value="F:DNA-binding transcription factor activity"/>
    <property type="evidence" value="ECO:0007669"/>
    <property type="project" value="InterPro"/>
</dbReference>
<evidence type="ECO:0000256" key="2">
    <source>
        <dbReference type="ARBA" id="ARBA00005993"/>
    </source>
</evidence>
<keyword evidence="8 11" id="KW-0804">Transcription</keyword>
<evidence type="ECO:0000256" key="9">
    <source>
        <dbReference type="ARBA" id="ARBA00023170"/>
    </source>
</evidence>
<feature type="domain" description="Nuclear receptor" evidence="12">
    <location>
        <begin position="11"/>
        <end position="83"/>
    </location>
</feature>
<dbReference type="Proteomes" id="UP000008549">
    <property type="component" value="Unassembled WGS sequence"/>
</dbReference>
<dbReference type="Pfam" id="PF00105">
    <property type="entry name" value="zf-C4"/>
    <property type="match status" value="1"/>
</dbReference>
<dbReference type="Gene3D" id="1.10.565.10">
    <property type="entry name" value="Retinoid X Receptor"/>
    <property type="match status" value="1"/>
</dbReference>
<evidence type="ECO:0000256" key="7">
    <source>
        <dbReference type="ARBA" id="ARBA00023125"/>
    </source>
</evidence>
<keyword evidence="6 11" id="KW-0805">Transcription regulation</keyword>
<evidence type="ECO:0000256" key="8">
    <source>
        <dbReference type="ARBA" id="ARBA00023163"/>
    </source>
</evidence>
<keyword evidence="7 11" id="KW-0238">DNA-binding</keyword>
<organism evidence="14 15">
    <name type="scientific">Caenorhabditis briggsae</name>
    <dbReference type="NCBI Taxonomy" id="6238"/>
    <lineage>
        <taxon>Eukaryota</taxon>
        <taxon>Metazoa</taxon>
        <taxon>Ecdysozoa</taxon>
        <taxon>Nematoda</taxon>
        <taxon>Chromadorea</taxon>
        <taxon>Rhabditida</taxon>
        <taxon>Rhabditina</taxon>
        <taxon>Rhabditomorpha</taxon>
        <taxon>Rhabditoidea</taxon>
        <taxon>Rhabditidae</taxon>
        <taxon>Peloderinae</taxon>
        <taxon>Caenorhabditis</taxon>
    </lineage>
</organism>
<dbReference type="PANTHER" id="PTHR45680:SF32">
    <property type="entry name" value="NR LBD DOMAIN-CONTAINING PROTEIN-RELATED"/>
    <property type="match status" value="1"/>
</dbReference>
<dbReference type="AlphaFoldDB" id="A8WPW4"/>
<accession>A8WPW4</accession>
<evidence type="ECO:0000256" key="4">
    <source>
        <dbReference type="ARBA" id="ARBA00022771"/>
    </source>
</evidence>
<dbReference type="GO" id="GO:0000978">
    <property type="term" value="F:RNA polymerase II cis-regulatory region sequence-specific DNA binding"/>
    <property type="evidence" value="ECO:0007669"/>
    <property type="project" value="InterPro"/>
</dbReference>
<dbReference type="InterPro" id="IPR000536">
    <property type="entry name" value="Nucl_hrmn_rcpt_lig-bd"/>
</dbReference>
<proteinExistence type="inferred from homology"/>
<dbReference type="FunCoup" id="A8WPW4">
    <property type="interactions" value="226"/>
</dbReference>
<evidence type="ECO:0000256" key="6">
    <source>
        <dbReference type="ARBA" id="ARBA00023015"/>
    </source>
</evidence>
<dbReference type="InterPro" id="IPR001628">
    <property type="entry name" value="Znf_hrmn_rcpt"/>
</dbReference>
<dbReference type="InterPro" id="IPR013088">
    <property type="entry name" value="Znf_NHR/GATA"/>
</dbReference>
<keyword evidence="9 11" id="KW-0675">Receptor</keyword>
<evidence type="ECO:0000313" key="15">
    <source>
        <dbReference type="Proteomes" id="UP000008549"/>
    </source>
</evidence>
<dbReference type="SUPFAM" id="SSF57716">
    <property type="entry name" value="Glucocorticoid receptor-like (DNA-binding domain)"/>
    <property type="match status" value="1"/>
</dbReference>
<dbReference type="InParanoid" id="A8WPW4"/>
<dbReference type="GO" id="GO:0008270">
    <property type="term" value="F:zinc ion binding"/>
    <property type="evidence" value="ECO:0007669"/>
    <property type="project" value="UniProtKB-KW"/>
</dbReference>
<evidence type="ECO:0000259" key="12">
    <source>
        <dbReference type="PROSITE" id="PS51030"/>
    </source>
</evidence>
<feature type="domain" description="NR LBD" evidence="13">
    <location>
        <begin position="143"/>
        <end position="400"/>
    </location>
</feature>
<dbReference type="PRINTS" id="PR00047">
    <property type="entry name" value="STROIDFINGER"/>
</dbReference>
<protein>
    <submittedName>
        <fullName evidence="14">Protein CBR-NHR-228</fullName>
    </submittedName>
</protein>
<keyword evidence="3 11" id="KW-0479">Metal-binding</keyword>
<keyword evidence="15" id="KW-1185">Reference proteome</keyword>
<sequence length="403" mass="47707">MMDVVSTSTSPFACKVCNQAAHGNHFGVISCRACAAFFRRSASSKWSKMSCRGGSCDQETYSCKPCRLQKCRDAGMDTTKFQYNREIIPQVGQFTLPPPSIESYVGRPEFLLFCDTDAPNAKVLIDVRYLLEEAGRILNYGPESPVFAENQLKKFTQGFKFIRLNMENLQKVEYADQKELMEMWEYYFLLVTKWLMYFDEFQKLNRHFQMTLLQSIWHVFQKLHKYVGTMAYHKMYPYAKKSNVIIKNVFMDMENVTIDTEWMSDYPKEHVMRYLMVQTCHDFDILAALQELEPTEEEYTFLFAHLCFQYAGKRYQGDILRVTDSFLEILSNDLHHYYVEEQNRPRYFLRLAKLMKINNAIQRSNFFQKAIWESRPKMELGRVFNVLKIEFSHPEMFEDSGFY</sequence>
<dbReference type="GO" id="GO:0005634">
    <property type="term" value="C:nucleus"/>
    <property type="evidence" value="ECO:0007669"/>
    <property type="project" value="UniProtKB-SubCell"/>
</dbReference>
<dbReference type="InterPro" id="IPR049636">
    <property type="entry name" value="HNF4-like_DBD"/>
</dbReference>
<evidence type="ECO:0000313" key="16">
    <source>
        <dbReference type="WormBase" id="CBG01229"/>
    </source>
</evidence>
<dbReference type="OMA" id="MEMWEYY"/>
<comment type="similarity">
    <text evidence="2 11">Belongs to the nuclear hormone receptor family.</text>
</comment>